<sequence length="376" mass="42902">MNRFYLLIFTFLSLFLFNCKKETSTNEITLAKNNIKYAKSLSIEEGTDFTIVKVSNPWPNAKETFTYVLRKNNSKIPSTYSKFPVIDVPLKTSIVTSTTIIPFLEQLGVENRLIGFPHTDYISSEKTRVLIDQKKIVNVGQNENLNVEKIIELNPDVLVSFCVDNVNPTLKNLDQNGIKIVIQADWMEQTPLGKAEWIKLYGALFGKEKEANDIFNSIEKNYNDALAIVKNQKKQPTILLGSLYQDQWFVPNGNSWLAYYMKDAKGEYLWKQTEGTGSTPLGFEKVLETAHAADKWITSSFTSLNDMKTANPNYAAFDAFKKGEIYSFEVKTGKTGGVIYYEQSPSRPDLVMKDFIKILHPELMKDYEFTFATKIK</sequence>
<dbReference type="InterPro" id="IPR002491">
    <property type="entry name" value="ABC_transptr_periplasmic_BD"/>
</dbReference>
<dbReference type="Pfam" id="PF01497">
    <property type="entry name" value="Peripla_BP_2"/>
    <property type="match status" value="1"/>
</dbReference>
<dbReference type="InterPro" id="IPR050902">
    <property type="entry name" value="ABC_Transporter_SBP"/>
</dbReference>
<dbReference type="STRING" id="402734.SAMN05660918_0713"/>
<dbReference type="SUPFAM" id="SSF53807">
    <property type="entry name" value="Helical backbone' metal receptor"/>
    <property type="match status" value="1"/>
</dbReference>
<protein>
    <submittedName>
        <fullName evidence="2">Iron complex transport system substrate-binding protein</fullName>
    </submittedName>
</protein>
<dbReference type="AlphaFoldDB" id="A0A1H6R1N4"/>
<accession>A0A1H6R1N4</accession>
<gene>
    <name evidence="2" type="ORF">SAMN05660918_0713</name>
</gene>
<dbReference type="PROSITE" id="PS50983">
    <property type="entry name" value="FE_B12_PBP"/>
    <property type="match status" value="1"/>
</dbReference>
<evidence type="ECO:0000259" key="1">
    <source>
        <dbReference type="PROSITE" id="PS50983"/>
    </source>
</evidence>
<dbReference type="PANTHER" id="PTHR30535:SF34">
    <property type="entry name" value="MOLYBDATE-BINDING PROTEIN MOLA"/>
    <property type="match status" value="1"/>
</dbReference>
<dbReference type="PANTHER" id="PTHR30535">
    <property type="entry name" value="VITAMIN B12-BINDING PROTEIN"/>
    <property type="match status" value="1"/>
</dbReference>
<evidence type="ECO:0000313" key="2">
    <source>
        <dbReference type="EMBL" id="SEI46387.1"/>
    </source>
</evidence>
<keyword evidence="3" id="KW-1185">Reference proteome</keyword>
<proteinExistence type="predicted"/>
<dbReference type="GO" id="GO:0071281">
    <property type="term" value="P:cellular response to iron ion"/>
    <property type="evidence" value="ECO:0007669"/>
    <property type="project" value="TreeGrafter"/>
</dbReference>
<dbReference type="RefSeq" id="WP_091308032.1">
    <property type="nucleotide sequence ID" value="NZ_CBCSJU010000001.1"/>
</dbReference>
<feature type="domain" description="Fe/B12 periplasmic-binding" evidence="1">
    <location>
        <begin position="92"/>
        <end position="363"/>
    </location>
</feature>
<organism evidence="2 3">
    <name type="scientific">Flavobacterium terrigena</name>
    <dbReference type="NCBI Taxonomy" id="402734"/>
    <lineage>
        <taxon>Bacteria</taxon>
        <taxon>Pseudomonadati</taxon>
        <taxon>Bacteroidota</taxon>
        <taxon>Flavobacteriia</taxon>
        <taxon>Flavobacteriales</taxon>
        <taxon>Flavobacteriaceae</taxon>
        <taxon>Flavobacterium</taxon>
    </lineage>
</organism>
<dbReference type="Proteomes" id="UP000199702">
    <property type="component" value="Unassembled WGS sequence"/>
</dbReference>
<dbReference type="OrthoDB" id="9812528at2"/>
<name>A0A1H6R1N4_9FLAO</name>
<evidence type="ECO:0000313" key="3">
    <source>
        <dbReference type="Proteomes" id="UP000199702"/>
    </source>
</evidence>
<reference evidence="3" key="1">
    <citation type="submission" date="2016-10" db="EMBL/GenBank/DDBJ databases">
        <authorList>
            <person name="Varghese N."/>
            <person name="Submissions S."/>
        </authorList>
    </citation>
    <scope>NUCLEOTIDE SEQUENCE [LARGE SCALE GENOMIC DNA]</scope>
    <source>
        <strain evidence="3">DSM 17934</strain>
    </source>
</reference>
<dbReference type="EMBL" id="FNYA01000001">
    <property type="protein sequence ID" value="SEI46387.1"/>
    <property type="molecule type" value="Genomic_DNA"/>
</dbReference>
<dbReference type="Gene3D" id="3.40.50.1980">
    <property type="entry name" value="Nitrogenase molybdenum iron protein domain"/>
    <property type="match status" value="2"/>
</dbReference>